<gene>
    <name evidence="1" type="ORF">HDF25_002011</name>
</gene>
<organism evidence="1 2">
    <name type="scientific">Pedobacter cryoconitis</name>
    <dbReference type="NCBI Taxonomy" id="188932"/>
    <lineage>
        <taxon>Bacteria</taxon>
        <taxon>Pseudomonadati</taxon>
        <taxon>Bacteroidota</taxon>
        <taxon>Sphingobacteriia</taxon>
        <taxon>Sphingobacteriales</taxon>
        <taxon>Sphingobacteriaceae</taxon>
        <taxon>Pedobacter</taxon>
    </lineage>
</organism>
<protein>
    <submittedName>
        <fullName evidence="1">Signal-transduction protein with cAMP-binding, CBS, and nucleotidyltransferase domain</fullName>
    </submittedName>
</protein>
<accession>A0A7X0J3S1</accession>
<sequence length="86" mass="9632">MDETVSLDGALDLISKKYLELKSESRDALKKCAKIEVFEKNTILIKENQYSDGLMFIITGALRATIGKMEKISVTGLLLRLILSVR</sequence>
<dbReference type="Proteomes" id="UP000521017">
    <property type="component" value="Unassembled WGS sequence"/>
</dbReference>
<comment type="caution">
    <text evidence="1">The sequence shown here is derived from an EMBL/GenBank/DDBJ whole genome shotgun (WGS) entry which is preliminary data.</text>
</comment>
<proteinExistence type="predicted"/>
<keyword evidence="1" id="KW-0808">Transferase</keyword>
<evidence type="ECO:0000313" key="1">
    <source>
        <dbReference type="EMBL" id="MBB6499867.1"/>
    </source>
</evidence>
<dbReference type="InterPro" id="IPR014710">
    <property type="entry name" value="RmlC-like_jellyroll"/>
</dbReference>
<reference evidence="1 2" key="1">
    <citation type="submission" date="2020-08" db="EMBL/GenBank/DDBJ databases">
        <title>Genomic Encyclopedia of Type Strains, Phase IV (KMG-V): Genome sequencing to study the core and pangenomes of soil and plant-associated prokaryotes.</title>
        <authorList>
            <person name="Whitman W."/>
        </authorList>
    </citation>
    <scope>NUCLEOTIDE SEQUENCE [LARGE SCALE GENOMIC DNA]</scope>
    <source>
        <strain evidence="1 2">M2T3</strain>
    </source>
</reference>
<dbReference type="InterPro" id="IPR018490">
    <property type="entry name" value="cNMP-bd_dom_sf"/>
</dbReference>
<evidence type="ECO:0000313" key="2">
    <source>
        <dbReference type="Proteomes" id="UP000521017"/>
    </source>
</evidence>
<dbReference type="Gene3D" id="2.60.120.10">
    <property type="entry name" value="Jelly Rolls"/>
    <property type="match status" value="1"/>
</dbReference>
<dbReference type="EMBL" id="JACHCC010000005">
    <property type="protein sequence ID" value="MBB6499867.1"/>
    <property type="molecule type" value="Genomic_DNA"/>
</dbReference>
<dbReference type="RefSeq" id="WP_184624596.1">
    <property type="nucleotide sequence ID" value="NZ_JACHCC010000005.1"/>
</dbReference>
<dbReference type="GO" id="GO:0016740">
    <property type="term" value="F:transferase activity"/>
    <property type="evidence" value="ECO:0007669"/>
    <property type="project" value="UniProtKB-KW"/>
</dbReference>
<dbReference type="AlphaFoldDB" id="A0A7X0J3S1"/>
<name>A0A7X0J3S1_9SPHI</name>
<dbReference type="SUPFAM" id="SSF51206">
    <property type="entry name" value="cAMP-binding domain-like"/>
    <property type="match status" value="1"/>
</dbReference>